<evidence type="ECO:0000256" key="1">
    <source>
        <dbReference type="ARBA" id="ARBA00008270"/>
    </source>
</evidence>
<comment type="similarity">
    <text evidence="1">Belongs to the PhzF family.</text>
</comment>
<dbReference type="NCBIfam" id="TIGR00654">
    <property type="entry name" value="PhzF_family"/>
    <property type="match status" value="1"/>
</dbReference>
<evidence type="ECO:0000313" key="3">
    <source>
        <dbReference type="EMBL" id="QZD87094.1"/>
    </source>
</evidence>
<dbReference type="PANTHER" id="PTHR13774:SF17">
    <property type="entry name" value="PHENAZINE BIOSYNTHESIS-LIKE DOMAIN-CONTAINING PROTEIN"/>
    <property type="match status" value="1"/>
</dbReference>
<dbReference type="EMBL" id="CP081297">
    <property type="protein sequence ID" value="QZD87094.1"/>
    <property type="molecule type" value="Genomic_DNA"/>
</dbReference>
<accession>A0ABX8ZG24</accession>
<dbReference type="Pfam" id="PF02567">
    <property type="entry name" value="PhzC-PhzF"/>
    <property type="match status" value="1"/>
</dbReference>
<protein>
    <submittedName>
        <fullName evidence="3">PhzF family phenazine biosynthesis protein</fullName>
    </submittedName>
</protein>
<dbReference type="SUPFAM" id="SSF54506">
    <property type="entry name" value="Diaminopimelate epimerase-like"/>
    <property type="match status" value="1"/>
</dbReference>
<proteinExistence type="inferred from homology"/>
<keyword evidence="2" id="KW-0413">Isomerase</keyword>
<reference evidence="3 4" key="1">
    <citation type="submission" date="2021-08" db="EMBL/GenBank/DDBJ databases">
        <title>Comparative Genomics Analysis of the Genus Qipengyuania Reveals Extensive Genetic Diversity and Metabolic Versatility, Including the Description of Fifteen Novel Species.</title>
        <authorList>
            <person name="Liu Y."/>
        </authorList>
    </citation>
    <scope>NUCLEOTIDE SEQUENCE [LARGE SCALE GENOMIC DNA]</scope>
    <source>
        <strain evidence="3 4">1XM2-8</strain>
    </source>
</reference>
<sequence length="267" mass="28939">MSAIPYWHVDAFADAPFKGNQAAVMPLDTWLPDDVLQAIGEENAFAETAFILPDQTGEADYELRWFTPTEEVQLCGHATLASGHVVLTRDGGERVTFRTRRAGILEVCRSDAGYELGLPLIPTEQGAWDEAVGFLGAQPTEVWLNPGGYGVYLFENEAAVRAIDPDLRGLKALGNDQFICTAPGTDTDVISRVFVPGGGVDEDSFTGSAHAALTWFWTEKLGRDNFTAFQASQRGGRATCRRAGDQAWLGGSCVTVVKGEFYLPRTG</sequence>
<dbReference type="RefSeq" id="WP_221422635.1">
    <property type="nucleotide sequence ID" value="NZ_CP081297.1"/>
</dbReference>
<organism evidence="3 4">
    <name type="scientific">Qipengyuania psychrotolerans</name>
    <dbReference type="NCBI Taxonomy" id="2867238"/>
    <lineage>
        <taxon>Bacteria</taxon>
        <taxon>Pseudomonadati</taxon>
        <taxon>Pseudomonadota</taxon>
        <taxon>Alphaproteobacteria</taxon>
        <taxon>Sphingomonadales</taxon>
        <taxon>Erythrobacteraceae</taxon>
        <taxon>Qipengyuania</taxon>
    </lineage>
</organism>
<dbReference type="PIRSF" id="PIRSF016184">
    <property type="entry name" value="PhzC_PhzF"/>
    <property type="match status" value="1"/>
</dbReference>
<dbReference type="InterPro" id="IPR003719">
    <property type="entry name" value="Phenazine_PhzF-like"/>
</dbReference>
<name>A0ABX8ZG24_9SPHN</name>
<dbReference type="PANTHER" id="PTHR13774">
    <property type="entry name" value="PHENAZINE BIOSYNTHESIS PROTEIN"/>
    <property type="match status" value="1"/>
</dbReference>
<evidence type="ECO:0000313" key="4">
    <source>
        <dbReference type="Proteomes" id="UP000824280"/>
    </source>
</evidence>
<gene>
    <name evidence="3" type="ORF">K3166_13135</name>
</gene>
<dbReference type="Gene3D" id="3.10.310.10">
    <property type="entry name" value="Diaminopimelate Epimerase, Chain A, domain 1"/>
    <property type="match status" value="2"/>
</dbReference>
<evidence type="ECO:0000256" key="2">
    <source>
        <dbReference type="ARBA" id="ARBA00023235"/>
    </source>
</evidence>
<dbReference type="Proteomes" id="UP000824280">
    <property type="component" value="Chromosome"/>
</dbReference>
<keyword evidence="4" id="KW-1185">Reference proteome</keyword>